<dbReference type="PANTHER" id="PTHR24321:SF8">
    <property type="entry name" value="ESTRADIOL 17-BETA-DEHYDROGENASE 8-RELATED"/>
    <property type="match status" value="1"/>
</dbReference>
<comment type="similarity">
    <text evidence="1">Belongs to the short-chain dehydrogenases/reductases (SDR) family.</text>
</comment>
<dbReference type="Gene3D" id="3.40.50.720">
    <property type="entry name" value="NAD(P)-binding Rossmann-like Domain"/>
    <property type="match status" value="1"/>
</dbReference>
<dbReference type="CDD" id="cd05233">
    <property type="entry name" value="SDR_c"/>
    <property type="match status" value="1"/>
</dbReference>
<dbReference type="PRINTS" id="PR00080">
    <property type="entry name" value="SDRFAMILY"/>
</dbReference>
<keyword evidence="4" id="KW-1185">Reference proteome</keyword>
<dbReference type="PRINTS" id="PR00081">
    <property type="entry name" value="GDHRDH"/>
</dbReference>
<dbReference type="InterPro" id="IPR020904">
    <property type="entry name" value="Sc_DH/Rdtase_CS"/>
</dbReference>
<dbReference type="PROSITE" id="PS00061">
    <property type="entry name" value="ADH_SHORT"/>
    <property type="match status" value="1"/>
</dbReference>
<reference evidence="3" key="1">
    <citation type="submission" date="2019-09" db="EMBL/GenBank/DDBJ databases">
        <authorList>
            <person name="Teo W.F.A."/>
            <person name="Duangmal K."/>
        </authorList>
    </citation>
    <scope>NUCLEOTIDE SEQUENCE [LARGE SCALE GENOMIC DNA]</scope>
    <source>
        <strain evidence="3">K81G1</strain>
    </source>
</reference>
<protein>
    <submittedName>
        <fullName evidence="3">SDR family oxidoreductase</fullName>
    </submittedName>
</protein>
<name>A0A5N0UY56_9PSEU</name>
<evidence type="ECO:0000313" key="4">
    <source>
        <dbReference type="Proteomes" id="UP000319769"/>
    </source>
</evidence>
<dbReference type="EMBL" id="VMNW02000040">
    <property type="protein sequence ID" value="KAA9157624.1"/>
    <property type="molecule type" value="Genomic_DNA"/>
</dbReference>
<dbReference type="SUPFAM" id="SSF51735">
    <property type="entry name" value="NAD(P)-binding Rossmann-fold domains"/>
    <property type="match status" value="1"/>
</dbReference>
<evidence type="ECO:0000256" key="1">
    <source>
        <dbReference type="ARBA" id="ARBA00006484"/>
    </source>
</evidence>
<evidence type="ECO:0000256" key="2">
    <source>
        <dbReference type="ARBA" id="ARBA00023002"/>
    </source>
</evidence>
<evidence type="ECO:0000313" key="3">
    <source>
        <dbReference type="EMBL" id="KAA9157624.1"/>
    </source>
</evidence>
<dbReference type="Pfam" id="PF13561">
    <property type="entry name" value="adh_short_C2"/>
    <property type="match status" value="1"/>
</dbReference>
<proteinExistence type="inferred from homology"/>
<dbReference type="PANTHER" id="PTHR24321">
    <property type="entry name" value="DEHYDROGENASES, SHORT CHAIN"/>
    <property type="match status" value="1"/>
</dbReference>
<dbReference type="InterPro" id="IPR002347">
    <property type="entry name" value="SDR_fam"/>
</dbReference>
<dbReference type="OrthoDB" id="7064009at2"/>
<dbReference type="InterPro" id="IPR036291">
    <property type="entry name" value="NAD(P)-bd_dom_sf"/>
</dbReference>
<dbReference type="GO" id="GO:0016491">
    <property type="term" value="F:oxidoreductase activity"/>
    <property type="evidence" value="ECO:0007669"/>
    <property type="project" value="UniProtKB-KW"/>
</dbReference>
<sequence>MSGRVAFVTGAARGIGAAVALRLAREGVAVAVADREDASGIAESIEESGGRALVLRVDVSDPDAATCAVDRAAEWGGGLDFACNNAGVPGIRAEVADYPDDVFWRVQRVNLGGVFACLRAELRHMLAAGGAVVNTASGAAFAGVPSSSAYVASKHAIAGLTKTAAVEYAARGIRVNAVAPGLVRTRLVEGLADESFVAAHPAGRPAEPEEVAEAVWWLLNAPFVTGVVLPVDGGLLARVPGLS</sequence>
<accession>A0A5N0UY56</accession>
<dbReference type="FunFam" id="3.40.50.720:FF:000084">
    <property type="entry name" value="Short-chain dehydrogenase reductase"/>
    <property type="match status" value="1"/>
</dbReference>
<dbReference type="Proteomes" id="UP000319769">
    <property type="component" value="Unassembled WGS sequence"/>
</dbReference>
<gene>
    <name evidence="3" type="ORF">FPZ12_024845</name>
</gene>
<dbReference type="RefSeq" id="WP_144751239.1">
    <property type="nucleotide sequence ID" value="NZ_VMNW02000040.1"/>
</dbReference>
<dbReference type="AlphaFoldDB" id="A0A5N0UY56"/>
<keyword evidence="2" id="KW-0560">Oxidoreductase</keyword>
<comment type="caution">
    <text evidence="3">The sequence shown here is derived from an EMBL/GenBank/DDBJ whole genome shotgun (WGS) entry which is preliminary data.</text>
</comment>
<organism evidence="3 4">
    <name type="scientific">Amycolatopsis acidicola</name>
    <dbReference type="NCBI Taxonomy" id="2596893"/>
    <lineage>
        <taxon>Bacteria</taxon>
        <taxon>Bacillati</taxon>
        <taxon>Actinomycetota</taxon>
        <taxon>Actinomycetes</taxon>
        <taxon>Pseudonocardiales</taxon>
        <taxon>Pseudonocardiaceae</taxon>
        <taxon>Amycolatopsis</taxon>
    </lineage>
</organism>